<proteinExistence type="predicted"/>
<keyword evidence="2" id="KW-1185">Reference proteome</keyword>
<name>A0ABT6USK7_9GAMM</name>
<dbReference type="Proteomes" id="UP001229025">
    <property type="component" value="Unassembled WGS sequence"/>
</dbReference>
<dbReference type="EMBL" id="JASCSA010000014">
    <property type="protein sequence ID" value="MDI5885646.1"/>
    <property type="molecule type" value="Genomic_DNA"/>
</dbReference>
<organism evidence="1 2">
    <name type="scientific">Cobetia amphilecti</name>
    <dbReference type="NCBI Taxonomy" id="1055104"/>
    <lineage>
        <taxon>Bacteria</taxon>
        <taxon>Pseudomonadati</taxon>
        <taxon>Pseudomonadota</taxon>
        <taxon>Gammaproteobacteria</taxon>
        <taxon>Oceanospirillales</taxon>
        <taxon>Halomonadaceae</taxon>
        <taxon>Cobetia</taxon>
    </lineage>
</organism>
<evidence type="ECO:0000313" key="1">
    <source>
        <dbReference type="EMBL" id="MDI5885646.1"/>
    </source>
</evidence>
<gene>
    <name evidence="1" type="ORF">QLT01_14965</name>
</gene>
<protein>
    <submittedName>
        <fullName evidence="1">Uncharacterized protein</fullName>
    </submittedName>
</protein>
<sequence>MTDVDVRFFLSFKQGPPDLALLPLTGVDLLPAVRWKLANIQKMGADKHRQSLELLEQALCELRQ</sequence>
<accession>A0ABT6USK7</accession>
<reference evidence="1 2" key="1">
    <citation type="submission" date="2023-04" db="EMBL/GenBank/DDBJ databases">
        <authorList>
            <person name="Otstavnykh N."/>
            <person name="Seitkalieva A."/>
            <person name="Bystritskaya E."/>
        </authorList>
    </citation>
    <scope>NUCLEOTIDE SEQUENCE [LARGE SCALE GENOMIC DNA]</scope>
    <source>
        <strain evidence="1 2">NRIC 0815</strain>
    </source>
</reference>
<comment type="caution">
    <text evidence="1">The sequence shown here is derived from an EMBL/GenBank/DDBJ whole genome shotgun (WGS) entry which is preliminary data.</text>
</comment>
<dbReference type="RefSeq" id="WP_284727324.1">
    <property type="nucleotide sequence ID" value="NZ_JASCSA010000014.1"/>
</dbReference>
<reference evidence="2" key="2">
    <citation type="submission" date="2023-07" db="EMBL/GenBank/DDBJ databases">
        <title>Genome-based characterization of strain KMM 296 and proposal for reclassification of Cobetia litoralis and Cobetia pacifica, and emended description of the species Cobetia amphilecti and Cobetia marina.</title>
        <authorList>
            <person name="Balabanova L."/>
            <person name="Nedashkovskaya O."/>
        </authorList>
    </citation>
    <scope>NUCLEOTIDE SEQUENCE [LARGE SCALE GENOMIC DNA]</scope>
    <source>
        <strain evidence="2">NRIC 0815</strain>
    </source>
</reference>
<evidence type="ECO:0000313" key="2">
    <source>
        <dbReference type="Proteomes" id="UP001229025"/>
    </source>
</evidence>